<dbReference type="SUPFAM" id="SSF51182">
    <property type="entry name" value="RmlC-like cupins"/>
    <property type="match status" value="1"/>
</dbReference>
<evidence type="ECO:0000259" key="1">
    <source>
        <dbReference type="Pfam" id="PF07883"/>
    </source>
</evidence>
<evidence type="ECO:0000313" key="3">
    <source>
        <dbReference type="Proteomes" id="UP000316778"/>
    </source>
</evidence>
<evidence type="ECO:0000313" key="2">
    <source>
        <dbReference type="EMBL" id="TWI91927.1"/>
    </source>
</evidence>
<dbReference type="GO" id="GO:0051213">
    <property type="term" value="F:dioxygenase activity"/>
    <property type="evidence" value="ECO:0007669"/>
    <property type="project" value="UniProtKB-KW"/>
</dbReference>
<protein>
    <submittedName>
        <fullName evidence="2">Quercetin dioxygenase-like cupin family protein</fullName>
    </submittedName>
</protein>
<gene>
    <name evidence="2" type="ORF">LX66_1308</name>
</gene>
<dbReference type="InterPro" id="IPR013096">
    <property type="entry name" value="Cupin_2"/>
</dbReference>
<sequence length="106" mass="11962">MPPKALKDIPGREIVTGFTGRFVHGERSTLSFWEVTAGCALPVHQHDHEQITYIAEGTFEMQLGDEVYTLHQHDTLLIPSNTPHGGRAITNCRIIDTFCPVREDYK</sequence>
<dbReference type="Proteomes" id="UP000316778">
    <property type="component" value="Unassembled WGS sequence"/>
</dbReference>
<dbReference type="Pfam" id="PF07883">
    <property type="entry name" value="Cupin_2"/>
    <property type="match status" value="1"/>
</dbReference>
<reference evidence="2 3" key="1">
    <citation type="journal article" date="2013" name="Stand. Genomic Sci.">
        <title>Genomic Encyclopedia of Type Strains, Phase I: The one thousand microbial genomes (KMG-I) project.</title>
        <authorList>
            <person name="Kyrpides N.C."/>
            <person name="Woyke T."/>
            <person name="Eisen J.A."/>
            <person name="Garrity G."/>
            <person name="Lilburn T.G."/>
            <person name="Beck B.J."/>
            <person name="Whitman W.B."/>
            <person name="Hugenholtz P."/>
            <person name="Klenk H.P."/>
        </authorList>
    </citation>
    <scope>NUCLEOTIDE SEQUENCE [LARGE SCALE GENOMIC DNA]</scope>
    <source>
        <strain evidence="2 3">DSM 13484</strain>
    </source>
</reference>
<dbReference type="Gene3D" id="2.60.120.10">
    <property type="entry name" value="Jelly Rolls"/>
    <property type="match status" value="1"/>
</dbReference>
<keyword evidence="2" id="KW-0560">Oxidoreductase</keyword>
<keyword evidence="2" id="KW-0223">Dioxygenase</keyword>
<dbReference type="RefSeq" id="WP_145711057.1">
    <property type="nucleotide sequence ID" value="NZ_BAAAFY010000001.1"/>
</dbReference>
<feature type="domain" description="Cupin type-2" evidence="1">
    <location>
        <begin position="32"/>
        <end position="97"/>
    </location>
</feature>
<dbReference type="CDD" id="cd02238">
    <property type="entry name" value="cupin_KdgF"/>
    <property type="match status" value="1"/>
</dbReference>
<accession>A0A562TEF2</accession>
<dbReference type="InterPro" id="IPR014710">
    <property type="entry name" value="RmlC-like_jellyroll"/>
</dbReference>
<dbReference type="InterPro" id="IPR011051">
    <property type="entry name" value="RmlC_Cupin_sf"/>
</dbReference>
<dbReference type="AlphaFoldDB" id="A0A562TEF2"/>
<dbReference type="InterPro" id="IPR052535">
    <property type="entry name" value="Bacilysin_H2HPP_isomerase"/>
</dbReference>
<proteinExistence type="predicted"/>
<dbReference type="OrthoDB" id="9811153at2"/>
<comment type="caution">
    <text evidence="2">The sequence shown here is derived from an EMBL/GenBank/DDBJ whole genome shotgun (WGS) entry which is preliminary data.</text>
</comment>
<dbReference type="PANTHER" id="PTHR40112">
    <property type="entry name" value="H2HPP ISOMERASE"/>
    <property type="match status" value="1"/>
</dbReference>
<dbReference type="PANTHER" id="PTHR40112:SF1">
    <property type="entry name" value="H2HPP ISOMERASE"/>
    <property type="match status" value="1"/>
</dbReference>
<name>A0A562TEF2_CHIJA</name>
<organism evidence="2 3">
    <name type="scientific">Chitinophaga japonensis</name>
    <name type="common">Flexibacter japonensis</name>
    <dbReference type="NCBI Taxonomy" id="104662"/>
    <lineage>
        <taxon>Bacteria</taxon>
        <taxon>Pseudomonadati</taxon>
        <taxon>Bacteroidota</taxon>
        <taxon>Chitinophagia</taxon>
        <taxon>Chitinophagales</taxon>
        <taxon>Chitinophagaceae</taxon>
        <taxon>Chitinophaga</taxon>
    </lineage>
</organism>
<dbReference type="EMBL" id="VLLG01000002">
    <property type="protein sequence ID" value="TWI91927.1"/>
    <property type="molecule type" value="Genomic_DNA"/>
</dbReference>
<keyword evidence="3" id="KW-1185">Reference proteome</keyword>